<reference evidence="1" key="1">
    <citation type="submission" date="2022-03" db="EMBL/GenBank/DDBJ databases">
        <title>Complete genome sequence of Caldinitratiruptor microaerophilus.</title>
        <authorList>
            <person name="Mukaiyama R."/>
            <person name="Nishiyama T."/>
            <person name="Ueda K."/>
        </authorList>
    </citation>
    <scope>NUCLEOTIDE SEQUENCE</scope>
    <source>
        <strain evidence="1">JCM 16183</strain>
    </source>
</reference>
<dbReference type="EMBL" id="AP025628">
    <property type="protein sequence ID" value="BDG60013.1"/>
    <property type="molecule type" value="Genomic_DNA"/>
</dbReference>
<dbReference type="RefSeq" id="WP_264844083.1">
    <property type="nucleotide sequence ID" value="NZ_AP025628.1"/>
</dbReference>
<accession>A0AA35CKC6</accession>
<evidence type="ECO:0000313" key="1">
    <source>
        <dbReference type="EMBL" id="BDG60013.1"/>
    </source>
</evidence>
<sequence length="113" mass="12272">MQAALAIRQDAAGPGVAPLPPALAGEIDEMRSRFGEALMLARKGDYSRGDDLRALARAIGRLLAREARRPPAERGLPMRELSIAVARRFPELSDWALDSALRARLTRSGTPRA</sequence>
<dbReference type="AlphaFoldDB" id="A0AA35CKC6"/>
<gene>
    <name evidence="1" type="ORF">caldi_11030</name>
</gene>
<evidence type="ECO:0000313" key="2">
    <source>
        <dbReference type="Proteomes" id="UP001163687"/>
    </source>
</evidence>
<organism evidence="1 2">
    <name type="scientific">Caldinitratiruptor microaerophilus</name>
    <dbReference type="NCBI Taxonomy" id="671077"/>
    <lineage>
        <taxon>Bacteria</taxon>
        <taxon>Bacillati</taxon>
        <taxon>Bacillota</taxon>
        <taxon>Clostridia</taxon>
        <taxon>Eubacteriales</taxon>
        <taxon>Symbiobacteriaceae</taxon>
        <taxon>Caldinitratiruptor</taxon>
    </lineage>
</organism>
<dbReference type="KEGG" id="cmic:caldi_11030"/>
<name>A0AA35CKC6_9FIRM</name>
<protein>
    <submittedName>
        <fullName evidence="1">Uncharacterized protein</fullName>
    </submittedName>
</protein>
<proteinExistence type="predicted"/>
<dbReference type="Proteomes" id="UP001163687">
    <property type="component" value="Chromosome"/>
</dbReference>
<keyword evidence="2" id="KW-1185">Reference proteome</keyword>